<evidence type="ECO:0000256" key="5">
    <source>
        <dbReference type="ARBA" id="ARBA00011738"/>
    </source>
</evidence>
<evidence type="ECO:0000256" key="10">
    <source>
        <dbReference type="ARBA" id="ARBA00023242"/>
    </source>
</evidence>
<evidence type="ECO:0000256" key="8">
    <source>
        <dbReference type="ARBA" id="ARBA00022801"/>
    </source>
</evidence>
<comment type="similarity">
    <text evidence="4">Belongs to the cytidine and deoxycytidylate deaminase family.</text>
</comment>
<protein>
    <recommendedName>
        <fullName evidence="15">Cytosine deaminase</fullName>
        <ecNumber evidence="14">3.5.4.1</ecNumber>
    </recommendedName>
    <alternativeName>
        <fullName evidence="16">Cytosine aminohydrolase</fullName>
    </alternativeName>
</protein>
<comment type="subunit">
    <text evidence="5">Homodimer.</text>
</comment>
<dbReference type="GO" id="GO:0046087">
    <property type="term" value="P:cytidine metabolic process"/>
    <property type="evidence" value="ECO:0007669"/>
    <property type="project" value="TreeGrafter"/>
</dbReference>
<keyword evidence="8" id="KW-0378">Hydrolase</keyword>
<dbReference type="GO" id="GO:0019858">
    <property type="term" value="P:cytosine metabolic process"/>
    <property type="evidence" value="ECO:0007669"/>
    <property type="project" value="TreeGrafter"/>
</dbReference>
<evidence type="ECO:0000256" key="14">
    <source>
        <dbReference type="ARBA" id="ARBA00066550"/>
    </source>
</evidence>
<evidence type="ECO:0000313" key="18">
    <source>
        <dbReference type="EMBL" id="KJY02197.1"/>
    </source>
</evidence>
<name>A0A0F4GXR4_9PEZI</name>
<sequence>MSTNDSGFTIALEEAKLGASEGGVPIGACLVAADGTILGRGHNMRVQRNSMILHGETAALESCGRLPASRLVGSTMYTTLSPCDMCTGAMLLYKIPRVVMGENNTFVGGEETLKAKGVEVVNLESAECEKLMKEFIEAHPEDWYEDIGEQTK</sequence>
<dbReference type="STRING" id="1047168.A0A0F4GXR4"/>
<dbReference type="CDD" id="cd01285">
    <property type="entry name" value="nucleoside_deaminase"/>
    <property type="match status" value="1"/>
</dbReference>
<keyword evidence="10" id="KW-0539">Nucleus</keyword>
<dbReference type="PANTHER" id="PTHR11079">
    <property type="entry name" value="CYTOSINE DEAMINASE FAMILY MEMBER"/>
    <property type="match status" value="1"/>
</dbReference>
<dbReference type="PANTHER" id="PTHR11079:SF190">
    <property type="entry name" value="CYTOSINE DEAMINASE"/>
    <property type="match status" value="1"/>
</dbReference>
<dbReference type="Pfam" id="PF00383">
    <property type="entry name" value="dCMP_cyt_deam_1"/>
    <property type="match status" value="1"/>
</dbReference>
<feature type="domain" description="CMP/dCMP-type deaminase" evidence="17">
    <location>
        <begin position="2"/>
        <end position="120"/>
    </location>
</feature>
<evidence type="ECO:0000256" key="2">
    <source>
        <dbReference type="ARBA" id="ARBA00004123"/>
    </source>
</evidence>
<dbReference type="FunFam" id="3.40.140.10:FF:000016">
    <property type="entry name" value="Cytosine deaminase"/>
    <property type="match status" value="1"/>
</dbReference>
<dbReference type="InterPro" id="IPR016192">
    <property type="entry name" value="APOBEC/CMP_deaminase_Zn-bd"/>
</dbReference>
<reference evidence="18 19" key="1">
    <citation type="submission" date="2015-03" db="EMBL/GenBank/DDBJ databases">
        <title>RNA-seq based gene annotation and comparative genomics of four Zymoseptoria species reveal species-specific pathogenicity related genes and transposable element activity.</title>
        <authorList>
            <person name="Grandaubert J."/>
            <person name="Bhattacharyya A."/>
            <person name="Stukenbrock E.H."/>
        </authorList>
    </citation>
    <scope>NUCLEOTIDE SEQUENCE [LARGE SCALE GENOMIC DNA]</scope>
    <source>
        <strain evidence="18 19">Zb18110</strain>
    </source>
</reference>
<proteinExistence type="inferred from homology"/>
<evidence type="ECO:0000256" key="1">
    <source>
        <dbReference type="ARBA" id="ARBA00001947"/>
    </source>
</evidence>
<dbReference type="AlphaFoldDB" id="A0A0F4GXR4"/>
<evidence type="ECO:0000256" key="16">
    <source>
        <dbReference type="ARBA" id="ARBA00084039"/>
    </source>
</evidence>
<evidence type="ECO:0000256" key="3">
    <source>
        <dbReference type="ARBA" id="ARBA00004496"/>
    </source>
</evidence>
<evidence type="ECO:0000256" key="4">
    <source>
        <dbReference type="ARBA" id="ARBA00006576"/>
    </source>
</evidence>
<evidence type="ECO:0000256" key="13">
    <source>
        <dbReference type="ARBA" id="ARBA00060700"/>
    </source>
</evidence>
<dbReference type="Proteomes" id="UP000033647">
    <property type="component" value="Unassembled WGS sequence"/>
</dbReference>
<gene>
    <name evidence="18" type="ORF">TI39_contig81g00005</name>
</gene>
<evidence type="ECO:0000256" key="7">
    <source>
        <dbReference type="ARBA" id="ARBA00022723"/>
    </source>
</evidence>
<keyword evidence="6" id="KW-0963">Cytoplasm</keyword>
<dbReference type="GO" id="GO:0005737">
    <property type="term" value="C:cytoplasm"/>
    <property type="evidence" value="ECO:0007669"/>
    <property type="project" value="UniProtKB-SubCell"/>
</dbReference>
<organism evidence="18 19">
    <name type="scientific">Zymoseptoria brevis</name>
    <dbReference type="NCBI Taxonomy" id="1047168"/>
    <lineage>
        <taxon>Eukaryota</taxon>
        <taxon>Fungi</taxon>
        <taxon>Dikarya</taxon>
        <taxon>Ascomycota</taxon>
        <taxon>Pezizomycotina</taxon>
        <taxon>Dothideomycetes</taxon>
        <taxon>Dothideomycetidae</taxon>
        <taxon>Mycosphaerellales</taxon>
        <taxon>Mycosphaerellaceae</taxon>
        <taxon>Zymoseptoria</taxon>
    </lineage>
</organism>
<evidence type="ECO:0000313" key="19">
    <source>
        <dbReference type="Proteomes" id="UP000033647"/>
    </source>
</evidence>
<comment type="cofactor">
    <cofactor evidence="1">
        <name>Zn(2+)</name>
        <dbReference type="ChEBI" id="CHEBI:29105"/>
    </cofactor>
</comment>
<comment type="function">
    <text evidence="12">Catalyzes the hydrolytic deamination of cytosine to uracil or 5-methylcytosine to thymine. Is involved in the pyrimidine salvage pathway, which allows the cell to utilize cytosine for pyrimidine nucleotide synthesis.</text>
</comment>
<evidence type="ECO:0000256" key="6">
    <source>
        <dbReference type="ARBA" id="ARBA00022490"/>
    </source>
</evidence>
<accession>A0A0F4GXR4</accession>
<dbReference type="GO" id="GO:0008270">
    <property type="term" value="F:zinc ion binding"/>
    <property type="evidence" value="ECO:0007669"/>
    <property type="project" value="InterPro"/>
</dbReference>
<comment type="pathway">
    <text evidence="13">Pyrimidine metabolism; UMP biosynthesis via salvage pathway; uracil from cytosine: step 1/1.</text>
</comment>
<keyword evidence="19" id="KW-1185">Reference proteome</keyword>
<dbReference type="InterPro" id="IPR016193">
    <property type="entry name" value="Cytidine_deaminase-like"/>
</dbReference>
<comment type="catalytic activity">
    <reaction evidence="11">
        <text>cytosine + H2O + H(+) = uracil + NH4(+)</text>
        <dbReference type="Rhea" id="RHEA:20605"/>
        <dbReference type="ChEBI" id="CHEBI:15377"/>
        <dbReference type="ChEBI" id="CHEBI:15378"/>
        <dbReference type="ChEBI" id="CHEBI:16040"/>
        <dbReference type="ChEBI" id="CHEBI:17568"/>
        <dbReference type="ChEBI" id="CHEBI:28938"/>
        <dbReference type="EC" id="3.5.4.1"/>
    </reaction>
</comment>
<keyword evidence="9" id="KW-0862">Zinc</keyword>
<evidence type="ECO:0000256" key="11">
    <source>
        <dbReference type="ARBA" id="ARBA00050113"/>
    </source>
</evidence>
<dbReference type="GO" id="GO:0008655">
    <property type="term" value="P:pyrimidine-containing compound salvage"/>
    <property type="evidence" value="ECO:0007669"/>
    <property type="project" value="TreeGrafter"/>
</dbReference>
<dbReference type="GO" id="GO:0008835">
    <property type="term" value="F:diaminohydroxyphosphoribosylaminopyrimidine deaminase activity"/>
    <property type="evidence" value="ECO:0007669"/>
    <property type="project" value="TreeGrafter"/>
</dbReference>
<keyword evidence="7" id="KW-0479">Metal-binding</keyword>
<dbReference type="EC" id="3.5.4.1" evidence="14"/>
<dbReference type="GO" id="GO:0005634">
    <property type="term" value="C:nucleus"/>
    <property type="evidence" value="ECO:0007669"/>
    <property type="project" value="UniProtKB-SubCell"/>
</dbReference>
<dbReference type="PROSITE" id="PS51747">
    <property type="entry name" value="CYT_DCMP_DEAMINASES_2"/>
    <property type="match status" value="1"/>
</dbReference>
<dbReference type="GO" id="GO:0004131">
    <property type="term" value="F:cytosine deaminase activity"/>
    <property type="evidence" value="ECO:0007669"/>
    <property type="project" value="UniProtKB-EC"/>
</dbReference>
<dbReference type="PROSITE" id="PS00903">
    <property type="entry name" value="CYT_DCMP_DEAMINASES_1"/>
    <property type="match status" value="1"/>
</dbReference>
<dbReference type="Gene3D" id="3.40.140.10">
    <property type="entry name" value="Cytidine Deaminase, domain 2"/>
    <property type="match status" value="1"/>
</dbReference>
<dbReference type="EMBL" id="LAFY01000078">
    <property type="protein sequence ID" value="KJY02197.1"/>
    <property type="molecule type" value="Genomic_DNA"/>
</dbReference>
<dbReference type="OrthoDB" id="408702at2759"/>
<evidence type="ECO:0000256" key="15">
    <source>
        <dbReference type="ARBA" id="ARBA00074321"/>
    </source>
</evidence>
<evidence type="ECO:0000256" key="9">
    <source>
        <dbReference type="ARBA" id="ARBA00022833"/>
    </source>
</evidence>
<dbReference type="SUPFAM" id="SSF53927">
    <property type="entry name" value="Cytidine deaminase-like"/>
    <property type="match status" value="1"/>
</dbReference>
<dbReference type="InterPro" id="IPR002125">
    <property type="entry name" value="CMP_dCMP_dom"/>
</dbReference>
<evidence type="ECO:0000256" key="12">
    <source>
        <dbReference type="ARBA" id="ARBA00056232"/>
    </source>
</evidence>
<evidence type="ECO:0000259" key="17">
    <source>
        <dbReference type="PROSITE" id="PS51747"/>
    </source>
</evidence>
<comment type="caution">
    <text evidence="18">The sequence shown here is derived from an EMBL/GenBank/DDBJ whole genome shotgun (WGS) entry which is preliminary data.</text>
</comment>
<comment type="subcellular location">
    <subcellularLocation>
        <location evidence="3">Cytoplasm</location>
    </subcellularLocation>
    <subcellularLocation>
        <location evidence="2">Nucleus</location>
    </subcellularLocation>
</comment>